<protein>
    <submittedName>
        <fullName evidence="2">Regulation of nuclear pre-mRNA domain-containing protein 1B-like</fullName>
    </submittedName>
</protein>
<reference evidence="2 3" key="1">
    <citation type="journal article" date="2018" name="Genome Biol. Evol.">
        <title>Multiple Roots of Fruiting Body Formation in Amoebozoa.</title>
        <authorList>
            <person name="Hillmann F."/>
            <person name="Forbes G."/>
            <person name="Novohradska S."/>
            <person name="Ferling I."/>
            <person name="Riege K."/>
            <person name="Groth M."/>
            <person name="Westermann M."/>
            <person name="Marz M."/>
            <person name="Spaller T."/>
            <person name="Winckler T."/>
            <person name="Schaap P."/>
            <person name="Glockner G."/>
        </authorList>
    </citation>
    <scope>NUCLEOTIDE SEQUENCE [LARGE SCALE GENOMIC DNA]</scope>
    <source>
        <strain evidence="2 3">Jena</strain>
    </source>
</reference>
<comment type="caution">
    <text evidence="2">The sequence shown here is derived from an EMBL/GenBank/DDBJ whole genome shotgun (WGS) entry which is preliminary data.</text>
</comment>
<dbReference type="EMBL" id="MDYQ01000145">
    <property type="protein sequence ID" value="PRP80536.1"/>
    <property type="molecule type" value="Genomic_DNA"/>
</dbReference>
<dbReference type="PROSITE" id="PS51391">
    <property type="entry name" value="CID"/>
    <property type="match status" value="1"/>
</dbReference>
<name>A0A2P6N9A7_9EUKA</name>
<dbReference type="SUPFAM" id="SSF48464">
    <property type="entry name" value="ENTH/VHS domain"/>
    <property type="match status" value="1"/>
</dbReference>
<dbReference type="PANTHER" id="PTHR12460:SF0">
    <property type="entry name" value="CID DOMAIN-CONTAINING PROTEIN-RELATED"/>
    <property type="match status" value="1"/>
</dbReference>
<gene>
    <name evidence="2" type="ORF">PROFUN_11849</name>
</gene>
<dbReference type="PANTHER" id="PTHR12460">
    <property type="entry name" value="CYCLIN-DEPENDENT KINASE INHIBITOR-RELATED PROTEIN"/>
    <property type="match status" value="1"/>
</dbReference>
<dbReference type="OrthoDB" id="10069473at2759"/>
<dbReference type="Proteomes" id="UP000241769">
    <property type="component" value="Unassembled WGS sequence"/>
</dbReference>
<dbReference type="InParanoid" id="A0A2P6N9A7"/>
<dbReference type="Pfam" id="PF04818">
    <property type="entry name" value="CID"/>
    <property type="match status" value="1"/>
</dbReference>
<dbReference type="SMART" id="SM00582">
    <property type="entry name" value="RPR"/>
    <property type="match status" value="1"/>
</dbReference>
<dbReference type="Gene3D" id="1.25.40.90">
    <property type="match status" value="1"/>
</dbReference>
<accession>A0A2P6N9A7</accession>
<sequence>MSFSEAALQEKLNKLNATQENIETLSQWILFYRKHYQQTVKLWYQQFQKGNAQKRLTLLYLSNDILQTSRKKGLEFVQEFSKVLPSACSSVLKDATMKDIHNNVNRMLNIWQERKVYTPVFIQSIKNGAPTPAPSTKEEKADKNAANGIPANADSIFHHMMSLESKLTQASSLTLEQSTKVKTHALVGPTGELQLQNAPIDKLEELKRILEEQKTRIETESNHRVTMLLKLREWMQTQDTISAHKLFELNRCQTMIHQIQSYTASLPPPRDPRAIVEPTQPLFTLPVMPNQSLLPNLTGNTDYQQPHINPTPDDEPYDPASVDVDYTVDASEENKKRKLEELLNLTQGYIANKPFY</sequence>
<proteinExistence type="predicted"/>
<evidence type="ECO:0000259" key="1">
    <source>
        <dbReference type="PROSITE" id="PS51391"/>
    </source>
</evidence>
<organism evidence="2 3">
    <name type="scientific">Planoprotostelium fungivorum</name>
    <dbReference type="NCBI Taxonomy" id="1890364"/>
    <lineage>
        <taxon>Eukaryota</taxon>
        <taxon>Amoebozoa</taxon>
        <taxon>Evosea</taxon>
        <taxon>Variosea</taxon>
        <taxon>Cavosteliida</taxon>
        <taxon>Cavosteliaceae</taxon>
        <taxon>Planoprotostelium</taxon>
    </lineage>
</organism>
<dbReference type="GO" id="GO:0000993">
    <property type="term" value="F:RNA polymerase II complex binding"/>
    <property type="evidence" value="ECO:0007669"/>
    <property type="project" value="TreeGrafter"/>
</dbReference>
<evidence type="ECO:0000313" key="3">
    <source>
        <dbReference type="Proteomes" id="UP000241769"/>
    </source>
</evidence>
<dbReference type="InterPro" id="IPR008942">
    <property type="entry name" value="ENTH_VHS"/>
</dbReference>
<dbReference type="GO" id="GO:0031124">
    <property type="term" value="P:mRNA 3'-end processing"/>
    <property type="evidence" value="ECO:0007669"/>
    <property type="project" value="TreeGrafter"/>
</dbReference>
<keyword evidence="3" id="KW-1185">Reference proteome</keyword>
<dbReference type="AlphaFoldDB" id="A0A2P6N9A7"/>
<evidence type="ECO:0000313" key="2">
    <source>
        <dbReference type="EMBL" id="PRP80536.1"/>
    </source>
</evidence>
<dbReference type="InterPro" id="IPR006569">
    <property type="entry name" value="CID_dom"/>
</dbReference>
<feature type="domain" description="CID" evidence="1">
    <location>
        <begin position="1"/>
        <end position="133"/>
    </location>
</feature>
<dbReference type="STRING" id="1890364.A0A2P6N9A7"/>
<dbReference type="CDD" id="cd16981">
    <property type="entry name" value="CID_RPRD_like"/>
    <property type="match status" value="1"/>
</dbReference>